<reference evidence="1 2" key="1">
    <citation type="submission" date="2010-01" db="EMBL/GenBank/DDBJ databases">
        <authorList>
            <person name="Weinstock G."/>
            <person name="Sodergren E."/>
            <person name="Clifton S."/>
            <person name="Fulton L."/>
            <person name="Fulton B."/>
            <person name="Courtney L."/>
            <person name="Fronick C."/>
            <person name="Harrison M."/>
            <person name="Strong C."/>
            <person name="Farmer C."/>
            <person name="Delahaunty K."/>
            <person name="Markovic C."/>
            <person name="Hall O."/>
            <person name="Minx P."/>
            <person name="Tomlinson C."/>
            <person name="Mitreva M."/>
            <person name="Nelson J."/>
            <person name="Hou S."/>
            <person name="Wollam A."/>
            <person name="Pepin K.H."/>
            <person name="Johnson M."/>
            <person name="Bhonagiri V."/>
            <person name="Nash W.E."/>
            <person name="Warren W."/>
            <person name="Chinwalla A."/>
            <person name="Mardis E.R."/>
            <person name="Wilson R.K."/>
        </authorList>
    </citation>
    <scope>NUCLEOTIDE SEQUENCE [LARGE SCALE GENOMIC DNA]</scope>
    <source>
        <strain evidence="1 2">DSM 13479</strain>
    </source>
</reference>
<dbReference type="Proteomes" id="UP000004968">
    <property type="component" value="Unassembled WGS sequence"/>
</dbReference>
<evidence type="ECO:0000313" key="1">
    <source>
        <dbReference type="EMBL" id="EFD00890.1"/>
    </source>
</evidence>
<dbReference type="AlphaFoldDB" id="D3AB83"/>
<dbReference type="HOGENOM" id="CLU_3153706_0_0_9"/>
<name>D3AB83_9FIRM</name>
<sequence>MTSKQLKNTSDCGKINNRKALMTGVAASRTGNPFWGIHRKGGIVYDGI</sequence>
<protein>
    <submittedName>
        <fullName evidence="1">Uncharacterized protein</fullName>
    </submittedName>
</protein>
<dbReference type="EMBL" id="ACIO01000064">
    <property type="protein sequence ID" value="EFD00890.1"/>
    <property type="molecule type" value="Genomic_DNA"/>
</dbReference>
<proteinExistence type="predicted"/>
<accession>D3AB83</accession>
<evidence type="ECO:0000313" key="2">
    <source>
        <dbReference type="Proteomes" id="UP000004968"/>
    </source>
</evidence>
<organism evidence="1 2">
    <name type="scientific">Hungatella hathewayi DSM 13479</name>
    <dbReference type="NCBI Taxonomy" id="566550"/>
    <lineage>
        <taxon>Bacteria</taxon>
        <taxon>Bacillati</taxon>
        <taxon>Bacillota</taxon>
        <taxon>Clostridia</taxon>
        <taxon>Lachnospirales</taxon>
        <taxon>Lachnospiraceae</taxon>
        <taxon>Hungatella</taxon>
    </lineage>
</organism>
<gene>
    <name evidence="1" type="ORF">CLOSTHATH_00854</name>
</gene>
<comment type="caution">
    <text evidence="1">The sequence shown here is derived from an EMBL/GenBank/DDBJ whole genome shotgun (WGS) entry which is preliminary data.</text>
</comment>